<dbReference type="EMBL" id="VHSG01000019">
    <property type="protein sequence ID" value="TQV72607.1"/>
    <property type="molecule type" value="Genomic_DNA"/>
</dbReference>
<protein>
    <submittedName>
        <fullName evidence="2">GNAT family N-acetyltransferase</fullName>
    </submittedName>
</protein>
<organism evidence="2 3">
    <name type="scientific">Exilibacterium tricleocarpae</name>
    <dbReference type="NCBI Taxonomy" id="2591008"/>
    <lineage>
        <taxon>Bacteria</taxon>
        <taxon>Pseudomonadati</taxon>
        <taxon>Pseudomonadota</taxon>
        <taxon>Gammaproteobacteria</taxon>
        <taxon>Cellvibrionales</taxon>
        <taxon>Cellvibrionaceae</taxon>
        <taxon>Exilibacterium</taxon>
    </lineage>
</organism>
<dbReference type="PANTHER" id="PTHR43451">
    <property type="entry name" value="ACETYLTRANSFERASE (GNAT) FAMILY PROTEIN"/>
    <property type="match status" value="1"/>
</dbReference>
<evidence type="ECO:0000313" key="3">
    <source>
        <dbReference type="Proteomes" id="UP000319732"/>
    </source>
</evidence>
<proteinExistence type="predicted"/>
<dbReference type="Proteomes" id="UP000319732">
    <property type="component" value="Unassembled WGS sequence"/>
</dbReference>
<feature type="domain" description="N-acetyltransferase" evidence="1">
    <location>
        <begin position="4"/>
        <end position="155"/>
    </location>
</feature>
<dbReference type="PANTHER" id="PTHR43451:SF1">
    <property type="entry name" value="ACETYLTRANSFERASE"/>
    <property type="match status" value="1"/>
</dbReference>
<reference evidence="2 3" key="1">
    <citation type="submission" date="2019-06" db="EMBL/GenBank/DDBJ databases">
        <title>Whole genome sequence for Cellvibrionaceae sp. R142.</title>
        <authorList>
            <person name="Wang G."/>
        </authorList>
    </citation>
    <scope>NUCLEOTIDE SEQUENCE [LARGE SCALE GENOMIC DNA]</scope>
    <source>
        <strain evidence="2 3">R142</strain>
    </source>
</reference>
<dbReference type="InterPro" id="IPR052564">
    <property type="entry name" value="N-acetyltrans/Recomb-assoc"/>
</dbReference>
<keyword evidence="2" id="KW-0808">Transferase</keyword>
<dbReference type="SUPFAM" id="SSF55729">
    <property type="entry name" value="Acyl-CoA N-acyltransferases (Nat)"/>
    <property type="match status" value="1"/>
</dbReference>
<dbReference type="GO" id="GO:0016747">
    <property type="term" value="F:acyltransferase activity, transferring groups other than amino-acyl groups"/>
    <property type="evidence" value="ECO:0007669"/>
    <property type="project" value="InterPro"/>
</dbReference>
<evidence type="ECO:0000259" key="1">
    <source>
        <dbReference type="PROSITE" id="PS51186"/>
    </source>
</evidence>
<accession>A0A545T5U1</accession>
<dbReference type="Pfam" id="PF13673">
    <property type="entry name" value="Acetyltransf_10"/>
    <property type="match status" value="1"/>
</dbReference>
<dbReference type="InterPro" id="IPR016181">
    <property type="entry name" value="Acyl_CoA_acyltransferase"/>
</dbReference>
<keyword evidence="3" id="KW-1185">Reference proteome</keyword>
<name>A0A545T5U1_9GAMM</name>
<sequence>MEVIYYRPAKTTDAAAISKLILDTQSQFSVENFSPEGERLLAKVCSAEAIEGYLESGYIYFVAEDEATIVGVIGVRDRCHIEHNFVRGDYHRQGISSQLWRLAKESCLQQGNKGEFELRASTFAIPIYERWGFVKEGEKQSIGGIIFTPMRLKLGSLD</sequence>
<dbReference type="InterPro" id="IPR000182">
    <property type="entry name" value="GNAT_dom"/>
</dbReference>
<dbReference type="OrthoDB" id="9789605at2"/>
<comment type="caution">
    <text evidence="2">The sequence shown here is derived from an EMBL/GenBank/DDBJ whole genome shotgun (WGS) entry which is preliminary data.</text>
</comment>
<dbReference type="CDD" id="cd04301">
    <property type="entry name" value="NAT_SF"/>
    <property type="match status" value="1"/>
</dbReference>
<dbReference type="Gene3D" id="3.40.630.30">
    <property type="match status" value="1"/>
</dbReference>
<dbReference type="PROSITE" id="PS51186">
    <property type="entry name" value="GNAT"/>
    <property type="match status" value="1"/>
</dbReference>
<gene>
    <name evidence="2" type="ORF">FKG94_18080</name>
</gene>
<evidence type="ECO:0000313" key="2">
    <source>
        <dbReference type="EMBL" id="TQV72607.1"/>
    </source>
</evidence>
<dbReference type="AlphaFoldDB" id="A0A545T5U1"/>